<organism evidence="2 3">
    <name type="scientific">Haloplanus vescus</name>
    <dbReference type="NCBI Taxonomy" id="555874"/>
    <lineage>
        <taxon>Archaea</taxon>
        <taxon>Methanobacteriati</taxon>
        <taxon>Methanobacteriota</taxon>
        <taxon>Stenosarchaea group</taxon>
        <taxon>Halobacteria</taxon>
        <taxon>Halobacteriales</taxon>
        <taxon>Haloferacaceae</taxon>
        <taxon>Haloplanus</taxon>
    </lineage>
</organism>
<proteinExistence type="predicted"/>
<keyword evidence="1" id="KW-0472">Membrane</keyword>
<evidence type="ECO:0000313" key="2">
    <source>
        <dbReference type="EMBL" id="SDZ80139.1"/>
    </source>
</evidence>
<reference evidence="2 3" key="1">
    <citation type="submission" date="2016-10" db="EMBL/GenBank/DDBJ databases">
        <authorList>
            <person name="de Groot N.N."/>
        </authorList>
    </citation>
    <scope>NUCLEOTIDE SEQUENCE [LARGE SCALE GENOMIC DNA]</scope>
    <source>
        <strain evidence="2 3">CGMCC 1.8712</strain>
    </source>
</reference>
<accession>A0A1H3VZB0</accession>
<feature type="transmembrane region" description="Helical" evidence="1">
    <location>
        <begin position="20"/>
        <end position="39"/>
    </location>
</feature>
<dbReference type="EMBL" id="FNQT01000001">
    <property type="protein sequence ID" value="SDZ80139.1"/>
    <property type="molecule type" value="Genomic_DNA"/>
</dbReference>
<dbReference type="OrthoDB" id="330458at2157"/>
<dbReference type="Proteomes" id="UP000236755">
    <property type="component" value="Unassembled WGS sequence"/>
</dbReference>
<dbReference type="RefSeq" id="WP_092630702.1">
    <property type="nucleotide sequence ID" value="NZ_FNQT01000001.1"/>
</dbReference>
<dbReference type="AlphaFoldDB" id="A0A1H3VZB0"/>
<dbReference type="STRING" id="555874.SAMN04488065_0421"/>
<sequence>MVGPSFTEEDRRTATRRLKLGFIGLVGLSGGLVSLAVGATLVQTLVALAVGCLVGWALVAYLGRVGREWQQNR</sequence>
<keyword evidence="1" id="KW-0812">Transmembrane</keyword>
<feature type="transmembrane region" description="Helical" evidence="1">
    <location>
        <begin position="45"/>
        <end position="63"/>
    </location>
</feature>
<evidence type="ECO:0000313" key="3">
    <source>
        <dbReference type="Proteomes" id="UP000236755"/>
    </source>
</evidence>
<protein>
    <submittedName>
        <fullName evidence="2">Uncharacterized protein</fullName>
    </submittedName>
</protein>
<keyword evidence="3" id="KW-1185">Reference proteome</keyword>
<evidence type="ECO:0000256" key="1">
    <source>
        <dbReference type="SAM" id="Phobius"/>
    </source>
</evidence>
<name>A0A1H3VZB0_9EURY</name>
<gene>
    <name evidence="2" type="ORF">SAMN04488065_0421</name>
</gene>
<keyword evidence="1" id="KW-1133">Transmembrane helix</keyword>